<dbReference type="EMBL" id="KZ992680">
    <property type="protein sequence ID" value="RKP07722.1"/>
    <property type="molecule type" value="Genomic_DNA"/>
</dbReference>
<keyword evidence="3" id="KW-1185">Reference proteome</keyword>
<evidence type="ECO:0000313" key="3">
    <source>
        <dbReference type="Proteomes" id="UP000271241"/>
    </source>
</evidence>
<proteinExistence type="predicted"/>
<sequence>MSLLESAAATLHARAHRDDKALLSLACAATRQRLMLLQDSLPPEQLWQWQQQPVTATGSDNTQLHIEQCFSKKSALPALSSPEFCVVEGSIRRARLRFASAESSITGETANINYYIIMEREVDGVWRYFNTTAEIASVGGETDGVTWFSSIGLAEDALRHDNRPRSGTFECGQSIGLKGVARGDDYGVADVGWDHAMSNRGDDGNDDNDDDGEDDYWAMYDSSTTDRSSIPAQHADDTSEDDYWARYDALDAQTPPQRQAQNTTAAAVSKAMTCDVGSGNSQVNFAHQPLRALADGKAHTLLLDNLRALRHVAEQYSISEDEFMHLARSVWQR</sequence>
<accession>A0A4P9XPC3</accession>
<feature type="compositionally biased region" description="Polar residues" evidence="1">
    <location>
        <begin position="221"/>
        <end position="231"/>
    </location>
</feature>
<protein>
    <submittedName>
        <fullName evidence="2">Uncharacterized protein</fullName>
    </submittedName>
</protein>
<evidence type="ECO:0000313" key="2">
    <source>
        <dbReference type="EMBL" id="RKP07722.1"/>
    </source>
</evidence>
<dbReference type="Proteomes" id="UP000271241">
    <property type="component" value="Unassembled WGS sequence"/>
</dbReference>
<dbReference type="AlphaFoldDB" id="A0A4P9XPC3"/>
<gene>
    <name evidence="2" type="ORF">THASP1DRAFT_30464</name>
</gene>
<dbReference type="OrthoDB" id="5593727at2759"/>
<evidence type="ECO:0000256" key="1">
    <source>
        <dbReference type="SAM" id="MobiDB-lite"/>
    </source>
</evidence>
<feature type="region of interest" description="Disordered" evidence="1">
    <location>
        <begin position="197"/>
        <end position="238"/>
    </location>
</feature>
<organism evidence="2 3">
    <name type="scientific">Thamnocephalis sphaerospora</name>
    <dbReference type="NCBI Taxonomy" id="78915"/>
    <lineage>
        <taxon>Eukaryota</taxon>
        <taxon>Fungi</taxon>
        <taxon>Fungi incertae sedis</taxon>
        <taxon>Zoopagomycota</taxon>
        <taxon>Zoopagomycotina</taxon>
        <taxon>Zoopagomycetes</taxon>
        <taxon>Zoopagales</taxon>
        <taxon>Sigmoideomycetaceae</taxon>
        <taxon>Thamnocephalis</taxon>
    </lineage>
</organism>
<feature type="compositionally biased region" description="Acidic residues" evidence="1">
    <location>
        <begin position="204"/>
        <end position="216"/>
    </location>
</feature>
<name>A0A4P9XPC3_9FUNG</name>
<reference evidence="3" key="1">
    <citation type="journal article" date="2018" name="Nat. Microbiol.">
        <title>Leveraging single-cell genomics to expand the fungal tree of life.</title>
        <authorList>
            <person name="Ahrendt S.R."/>
            <person name="Quandt C.A."/>
            <person name="Ciobanu D."/>
            <person name="Clum A."/>
            <person name="Salamov A."/>
            <person name="Andreopoulos B."/>
            <person name="Cheng J.F."/>
            <person name="Woyke T."/>
            <person name="Pelin A."/>
            <person name="Henrissat B."/>
            <person name="Reynolds N.K."/>
            <person name="Benny G.L."/>
            <person name="Smith M.E."/>
            <person name="James T.Y."/>
            <person name="Grigoriev I.V."/>
        </authorList>
    </citation>
    <scope>NUCLEOTIDE SEQUENCE [LARGE SCALE GENOMIC DNA]</scope>
    <source>
        <strain evidence="3">RSA 1356</strain>
    </source>
</reference>